<comment type="subcellular location">
    <subcellularLocation>
        <location evidence="1">Nucleus</location>
    </subcellularLocation>
</comment>
<dbReference type="Gene3D" id="2.40.330.10">
    <property type="entry name" value="DNA-binding pseudobarrel domain"/>
    <property type="match status" value="1"/>
</dbReference>
<sequence length="335" mass="37819">MAMYYNDHLAAAEKDRSSSNFCNLVDASVMLYDEKHRKHLPKKVKSRCHAKKKKKQEKESDKRFFHLFPKKRRTSVVTVRNPEQNQQNLDRVSTSSSLLDLSMIPDDSSDPRNPLPGLSSSSSSFLGDYKTAADSKRITPQNPPSSSTLLVEYNTEMTNPPNPKSETNRSGSKSKKAKVAPYSWIGKEAPEWLVKMMGTMQGSEGPRLIYQKTLTETDIKPGQSRLLMPFNTLIRNDFLTPVESRILLEEDDTKGVGATLVDPWEVKWGVILKKRKMKKNSGKVTLNYAIICGWNEIVEANVLEEGDDISIWSFRRGRNGILCFALVLPPPPNMA</sequence>
<dbReference type="CDD" id="cd10017">
    <property type="entry name" value="B3_DNA"/>
    <property type="match status" value="1"/>
</dbReference>
<dbReference type="GO" id="GO:0003677">
    <property type="term" value="F:DNA binding"/>
    <property type="evidence" value="ECO:0007669"/>
    <property type="project" value="UniProtKB-KW"/>
</dbReference>
<feature type="region of interest" description="Disordered" evidence="6">
    <location>
        <begin position="40"/>
        <end position="61"/>
    </location>
</feature>
<name>A0A8S1ZLL2_ARAAE</name>
<feature type="compositionally biased region" description="Polar residues" evidence="6">
    <location>
        <begin position="155"/>
        <end position="171"/>
    </location>
</feature>
<evidence type="ECO:0000256" key="5">
    <source>
        <dbReference type="ARBA" id="ARBA00023242"/>
    </source>
</evidence>
<feature type="compositionally biased region" description="Polar residues" evidence="6">
    <location>
        <begin position="75"/>
        <end position="99"/>
    </location>
</feature>
<keyword evidence="3" id="KW-0238">DNA-binding</keyword>
<accession>A0A8S1ZLL2</accession>
<reference evidence="8" key="1">
    <citation type="submission" date="2021-01" db="EMBL/GenBank/DDBJ databases">
        <authorList>
            <person name="Bezrukov I."/>
        </authorList>
    </citation>
    <scope>NUCLEOTIDE SEQUENCE</scope>
</reference>
<keyword evidence="4" id="KW-0804">Transcription</keyword>
<dbReference type="InterPro" id="IPR005508">
    <property type="entry name" value="At2g31720-like"/>
</dbReference>
<dbReference type="EMBL" id="LR999451">
    <property type="protein sequence ID" value="CAE5958992.1"/>
    <property type="molecule type" value="Genomic_DNA"/>
</dbReference>
<dbReference type="PROSITE" id="PS50863">
    <property type="entry name" value="B3"/>
    <property type="match status" value="1"/>
</dbReference>
<feature type="region of interest" description="Disordered" evidence="6">
    <location>
        <begin position="155"/>
        <end position="177"/>
    </location>
</feature>
<keyword evidence="9" id="KW-1185">Reference proteome</keyword>
<evidence type="ECO:0000313" key="8">
    <source>
        <dbReference type="EMBL" id="CAE5958992.1"/>
    </source>
</evidence>
<dbReference type="PANTHER" id="PTHR31541:SF30">
    <property type="entry name" value="TF-B3 DOMAIN-CONTAINING PROTEIN"/>
    <property type="match status" value="1"/>
</dbReference>
<dbReference type="PANTHER" id="PTHR31541">
    <property type="entry name" value="B3 DOMAIN PLANT PROTEIN-RELATED"/>
    <property type="match status" value="1"/>
</dbReference>
<dbReference type="InterPro" id="IPR003340">
    <property type="entry name" value="B3_DNA-bd"/>
</dbReference>
<dbReference type="GO" id="GO:0005634">
    <property type="term" value="C:nucleus"/>
    <property type="evidence" value="ECO:0007669"/>
    <property type="project" value="UniProtKB-SubCell"/>
</dbReference>
<organism evidence="8 9">
    <name type="scientific">Arabidopsis arenosa</name>
    <name type="common">Sand rock-cress</name>
    <name type="synonym">Cardaminopsis arenosa</name>
    <dbReference type="NCBI Taxonomy" id="38785"/>
    <lineage>
        <taxon>Eukaryota</taxon>
        <taxon>Viridiplantae</taxon>
        <taxon>Streptophyta</taxon>
        <taxon>Embryophyta</taxon>
        <taxon>Tracheophyta</taxon>
        <taxon>Spermatophyta</taxon>
        <taxon>Magnoliopsida</taxon>
        <taxon>eudicotyledons</taxon>
        <taxon>Gunneridae</taxon>
        <taxon>Pentapetalae</taxon>
        <taxon>rosids</taxon>
        <taxon>malvids</taxon>
        <taxon>Brassicales</taxon>
        <taxon>Brassicaceae</taxon>
        <taxon>Camelineae</taxon>
        <taxon>Arabidopsis</taxon>
    </lineage>
</organism>
<evidence type="ECO:0000313" key="9">
    <source>
        <dbReference type="Proteomes" id="UP000682877"/>
    </source>
</evidence>
<proteinExistence type="predicted"/>
<keyword evidence="5" id="KW-0539">Nucleus</keyword>
<evidence type="ECO:0000256" key="2">
    <source>
        <dbReference type="ARBA" id="ARBA00023015"/>
    </source>
</evidence>
<evidence type="ECO:0000256" key="6">
    <source>
        <dbReference type="SAM" id="MobiDB-lite"/>
    </source>
</evidence>
<evidence type="ECO:0000256" key="3">
    <source>
        <dbReference type="ARBA" id="ARBA00023125"/>
    </source>
</evidence>
<gene>
    <name evidence="8" type="ORF">AARE701A_LOCUS2554</name>
</gene>
<keyword evidence="2" id="KW-0805">Transcription regulation</keyword>
<feature type="region of interest" description="Disordered" evidence="6">
    <location>
        <begin position="75"/>
        <end position="126"/>
    </location>
</feature>
<evidence type="ECO:0000256" key="1">
    <source>
        <dbReference type="ARBA" id="ARBA00004123"/>
    </source>
</evidence>
<evidence type="ECO:0000259" key="7">
    <source>
        <dbReference type="PROSITE" id="PS50863"/>
    </source>
</evidence>
<dbReference type="SUPFAM" id="SSF101936">
    <property type="entry name" value="DNA-binding pseudobarrel domain"/>
    <property type="match status" value="1"/>
</dbReference>
<feature type="compositionally biased region" description="Basic residues" evidence="6">
    <location>
        <begin position="40"/>
        <end position="55"/>
    </location>
</feature>
<evidence type="ECO:0000256" key="4">
    <source>
        <dbReference type="ARBA" id="ARBA00023163"/>
    </source>
</evidence>
<dbReference type="AlphaFoldDB" id="A0A8S1ZLL2"/>
<feature type="domain" description="TF-B3" evidence="7">
    <location>
        <begin position="223"/>
        <end position="330"/>
    </location>
</feature>
<dbReference type="Pfam" id="PF03754">
    <property type="entry name" value="At2g31720-like"/>
    <property type="match status" value="1"/>
</dbReference>
<dbReference type="InterPro" id="IPR015300">
    <property type="entry name" value="DNA-bd_pseudobarrel_sf"/>
</dbReference>
<dbReference type="Proteomes" id="UP000682877">
    <property type="component" value="Chromosome 1"/>
</dbReference>
<protein>
    <recommendedName>
        <fullName evidence="7">TF-B3 domain-containing protein</fullName>
    </recommendedName>
</protein>